<accession>A0A173URN1</accession>
<evidence type="ECO:0000313" key="3">
    <source>
        <dbReference type="Proteomes" id="UP000095495"/>
    </source>
</evidence>
<dbReference type="EMBL" id="CYXV01000018">
    <property type="protein sequence ID" value="CUN17681.1"/>
    <property type="molecule type" value="Genomic_DNA"/>
</dbReference>
<dbReference type="GeneID" id="99748531"/>
<organism evidence="1 3">
    <name type="scientific">Roseburia faecis</name>
    <dbReference type="NCBI Taxonomy" id="301302"/>
    <lineage>
        <taxon>Bacteria</taxon>
        <taxon>Bacillati</taxon>
        <taxon>Bacillota</taxon>
        <taxon>Clostridia</taxon>
        <taxon>Lachnospirales</taxon>
        <taxon>Lachnospiraceae</taxon>
        <taxon>Roseburia</taxon>
    </lineage>
</organism>
<dbReference type="Proteomes" id="UP000446657">
    <property type="component" value="Unassembled WGS sequence"/>
</dbReference>
<dbReference type="AlphaFoldDB" id="A0A173URN1"/>
<proteinExistence type="predicted"/>
<sequence>MLRVDFTFDKKIIEKNGYTMSNIYETIKMEFGKKNISCVAEGEVLSFGAGEKKNDFSDMWTIIMRLTRSKWFLNYATSCTWNENNKSEDVLAQIKRKQMISA</sequence>
<dbReference type="EMBL" id="WNAL01000008">
    <property type="protein sequence ID" value="MTR81145.1"/>
    <property type="molecule type" value="Genomic_DNA"/>
</dbReference>
<gene>
    <name evidence="1" type="ORF">ERS852420_03225</name>
    <name evidence="2" type="ORF">GMD30_05325</name>
</gene>
<dbReference type="Proteomes" id="UP000095495">
    <property type="component" value="Unassembled WGS sequence"/>
</dbReference>
<name>A0A173URN1_9FIRM</name>
<reference evidence="2 4" key="2">
    <citation type="journal article" date="2019" name="Nat. Med.">
        <title>A library of human gut bacterial isolates paired with longitudinal multiomics data enables mechanistic microbiome research.</title>
        <authorList>
            <person name="Poyet M."/>
            <person name="Groussin M."/>
            <person name="Gibbons S.M."/>
            <person name="Avila-Pacheco J."/>
            <person name="Jiang X."/>
            <person name="Kearney S.M."/>
            <person name="Perrotta A.R."/>
            <person name="Berdy B."/>
            <person name="Zhao S."/>
            <person name="Lieberman T.D."/>
            <person name="Swanson P.K."/>
            <person name="Smith M."/>
            <person name="Roesemann S."/>
            <person name="Alexander J.E."/>
            <person name="Rich S.A."/>
            <person name="Livny J."/>
            <person name="Vlamakis H."/>
            <person name="Clish C."/>
            <person name="Bullock K."/>
            <person name="Deik A."/>
            <person name="Scott J."/>
            <person name="Pierce K.A."/>
            <person name="Xavier R.J."/>
            <person name="Alm E.J."/>
        </authorList>
    </citation>
    <scope>NUCLEOTIDE SEQUENCE [LARGE SCALE GENOMIC DNA]</scope>
    <source>
        <strain evidence="2 4">BIOML-A1</strain>
    </source>
</reference>
<evidence type="ECO:0000313" key="4">
    <source>
        <dbReference type="Proteomes" id="UP000446657"/>
    </source>
</evidence>
<evidence type="ECO:0000313" key="1">
    <source>
        <dbReference type="EMBL" id="CUN17681.1"/>
    </source>
</evidence>
<dbReference type="RefSeq" id="WP_138346139.1">
    <property type="nucleotide sequence ID" value="NZ_CYXV01000018.1"/>
</dbReference>
<reference evidence="1 3" key="1">
    <citation type="submission" date="2015-09" db="EMBL/GenBank/DDBJ databases">
        <authorList>
            <consortium name="Pathogen Informatics"/>
        </authorList>
    </citation>
    <scope>NUCLEOTIDE SEQUENCE [LARGE SCALE GENOMIC DNA]</scope>
    <source>
        <strain evidence="1 3">2789STDY5608863</strain>
    </source>
</reference>
<protein>
    <submittedName>
        <fullName evidence="1">Uncharacterized protein</fullName>
    </submittedName>
</protein>
<evidence type="ECO:0000313" key="2">
    <source>
        <dbReference type="EMBL" id="MTR81145.1"/>
    </source>
</evidence>